<keyword evidence="3" id="KW-1185">Reference proteome</keyword>
<accession>A0A813FGL2</accession>
<feature type="compositionally biased region" description="Pro residues" evidence="1">
    <location>
        <begin position="60"/>
        <end position="70"/>
    </location>
</feature>
<organism evidence="2 3">
    <name type="scientific">Polarella glacialis</name>
    <name type="common">Dinoflagellate</name>
    <dbReference type="NCBI Taxonomy" id="89957"/>
    <lineage>
        <taxon>Eukaryota</taxon>
        <taxon>Sar</taxon>
        <taxon>Alveolata</taxon>
        <taxon>Dinophyceae</taxon>
        <taxon>Suessiales</taxon>
        <taxon>Suessiaceae</taxon>
        <taxon>Polarella</taxon>
    </lineage>
</organism>
<evidence type="ECO:0000313" key="3">
    <source>
        <dbReference type="Proteomes" id="UP000654075"/>
    </source>
</evidence>
<reference evidence="2" key="1">
    <citation type="submission" date="2021-02" db="EMBL/GenBank/DDBJ databases">
        <authorList>
            <person name="Dougan E. K."/>
            <person name="Rhodes N."/>
            <person name="Thang M."/>
            <person name="Chan C."/>
        </authorList>
    </citation>
    <scope>NUCLEOTIDE SEQUENCE</scope>
</reference>
<dbReference type="EMBL" id="CAJNNV010025032">
    <property type="protein sequence ID" value="CAE8611608.1"/>
    <property type="molecule type" value="Genomic_DNA"/>
</dbReference>
<sequence>MAAAFLAHPAVKGGRRQEQTSFLLSKGVQEGELRKAVLLHEQGAPGCWPLKPLAVNFPMPRAPPVQPPGPSRASPSASHELRAAPLSTNARAAKSSRAAVEFEGVVRSASDSDSDSDSNKSSSSSDSSASGSCTARVASNIKMHSGGHSCGQDAAESDPRLLKVSHVRAQAVAAPITSLGFLCFKFLFKFLQSQSWTDSEGSRAKSRWSEWSCRPSWNGFAEAKAKAAEFRRACAGKLVVEALCGELEAEGERLGTAWRKAVAAASASWPQVRSTPKSLPEGVRPQVVHGRRWYSACVRRGDSCEWLLGPLRPTAEAAAEDCISMSSVNEGPAVVKAETLRKRKLQAT</sequence>
<dbReference type="OrthoDB" id="441517at2759"/>
<proteinExistence type="predicted"/>
<protein>
    <submittedName>
        <fullName evidence="2">Uncharacterized protein</fullName>
    </submittedName>
</protein>
<evidence type="ECO:0000256" key="1">
    <source>
        <dbReference type="SAM" id="MobiDB-lite"/>
    </source>
</evidence>
<name>A0A813FGL2_POLGL</name>
<comment type="caution">
    <text evidence="2">The sequence shown here is derived from an EMBL/GenBank/DDBJ whole genome shotgun (WGS) entry which is preliminary data.</text>
</comment>
<feature type="region of interest" description="Disordered" evidence="1">
    <location>
        <begin position="104"/>
        <end position="132"/>
    </location>
</feature>
<evidence type="ECO:0000313" key="2">
    <source>
        <dbReference type="EMBL" id="CAE8611608.1"/>
    </source>
</evidence>
<dbReference type="AlphaFoldDB" id="A0A813FGL2"/>
<feature type="compositionally biased region" description="Low complexity" evidence="1">
    <location>
        <begin position="119"/>
        <end position="132"/>
    </location>
</feature>
<gene>
    <name evidence="2" type="ORF">PGLA1383_LOCUS29410</name>
</gene>
<dbReference type="Proteomes" id="UP000654075">
    <property type="component" value="Unassembled WGS sequence"/>
</dbReference>
<feature type="region of interest" description="Disordered" evidence="1">
    <location>
        <begin position="59"/>
        <end position="80"/>
    </location>
</feature>